<protein>
    <submittedName>
        <fullName evidence="1">Uncharacterized protein</fullName>
    </submittedName>
</protein>
<comment type="caution">
    <text evidence="1">The sequence shown here is derived from an EMBL/GenBank/DDBJ whole genome shotgun (WGS) entry which is preliminary data.</text>
</comment>
<dbReference type="Proteomes" id="UP001526446">
    <property type="component" value="Unassembled WGS sequence"/>
</dbReference>
<dbReference type="Pfam" id="PF20228">
    <property type="entry name" value="DUF6587"/>
    <property type="match status" value="1"/>
</dbReference>
<dbReference type="EMBL" id="JAPIUX010000001">
    <property type="protein sequence ID" value="MCX2559791.1"/>
    <property type="molecule type" value="Genomic_DNA"/>
</dbReference>
<proteinExistence type="predicted"/>
<dbReference type="RefSeq" id="WP_166118124.1">
    <property type="nucleotide sequence ID" value="NZ_JAPIUX010000001.1"/>
</dbReference>
<name>A0ABT3Q3C5_9PROT</name>
<dbReference type="InterPro" id="IPR046494">
    <property type="entry name" value="DUF6587"/>
</dbReference>
<evidence type="ECO:0000313" key="2">
    <source>
        <dbReference type="Proteomes" id="UP001526446"/>
    </source>
</evidence>
<keyword evidence="2" id="KW-1185">Reference proteome</keyword>
<gene>
    <name evidence="1" type="ORF">OQ252_00040</name>
</gene>
<evidence type="ECO:0000313" key="1">
    <source>
        <dbReference type="EMBL" id="MCX2559791.1"/>
    </source>
</evidence>
<reference evidence="1 2" key="1">
    <citation type="submission" date="2022-11" db="EMBL/GenBank/DDBJ databases">
        <title>Genome sequencing of Acetobacter type strain.</title>
        <authorList>
            <person name="Heo J."/>
            <person name="Lee D."/>
            <person name="Han B.-H."/>
            <person name="Hong S.-B."/>
            <person name="Kwon S.-W."/>
        </authorList>
    </citation>
    <scope>NUCLEOTIDE SEQUENCE [LARGE SCALE GENOMIC DNA]</scope>
    <source>
        <strain evidence="1 2">KACC 21251</strain>
    </source>
</reference>
<sequence>MIQSVLVTLIVLLCAAYWLQKMAPATLMPFWRALASVLRTTHVLPRLRARAEQLAMPPLPRTGCGSCRNCDGSKGGGCH</sequence>
<accession>A0ABT3Q3C5</accession>
<organism evidence="1 2">
    <name type="scientific">Acetobacter farinalis</name>
    <dbReference type="NCBI Taxonomy" id="1260984"/>
    <lineage>
        <taxon>Bacteria</taxon>
        <taxon>Pseudomonadati</taxon>
        <taxon>Pseudomonadota</taxon>
        <taxon>Alphaproteobacteria</taxon>
        <taxon>Acetobacterales</taxon>
        <taxon>Acetobacteraceae</taxon>
        <taxon>Acetobacter</taxon>
    </lineage>
</organism>